<accession>A0A1F5LSI4</accession>
<feature type="transmembrane region" description="Helical" evidence="9">
    <location>
        <begin position="291"/>
        <end position="321"/>
    </location>
</feature>
<feature type="transmembrane region" description="Helical" evidence="9">
    <location>
        <begin position="490"/>
        <end position="509"/>
    </location>
</feature>
<feature type="transmembrane region" description="Helical" evidence="9">
    <location>
        <begin position="341"/>
        <end position="360"/>
    </location>
</feature>
<dbReference type="EMBL" id="LXJU01000003">
    <property type="protein sequence ID" value="OGE56168.1"/>
    <property type="molecule type" value="Genomic_DNA"/>
</dbReference>
<comment type="caution">
    <text evidence="10">The sequence shown here is derived from an EMBL/GenBank/DDBJ whole genome shotgun (WGS) entry which is preliminary data.</text>
</comment>
<dbReference type="Proteomes" id="UP000177622">
    <property type="component" value="Unassembled WGS sequence"/>
</dbReference>
<evidence type="ECO:0000256" key="1">
    <source>
        <dbReference type="ARBA" id="ARBA00004141"/>
    </source>
</evidence>
<sequence length="516" mass="55809">MKPEDVEKAYSTPSIESVAQFELNKSASNSSSDATVVEKLEIQPPQSMFQRCLAGLKGMESRGIEPVPLEKREEVTPSTSLHMMLMWFSMTLATNNIVVGSMGTLVLGLSFKDAALCAIFGCIVGTSTIGYMSTWGPRSGNRTLIVARYFMGYYPSKVCCALNVFTNIGYSMVNSVVGGQILSMVSGGHLSVIVGIIIIAGSSLVMALFGMRIFQIYERVAWLPQLMVICVMLGSAGPHFDFNIQTASPESLSAKRITFFSLILSIALAWAPLAADYYVYYPPHMKRWRTFLVTVLGSAQAMSITLLVGMGLGTVIASSAYYSNKYGTGPGGVLMTAYDSLGGFGKVCAVINVLALVANNTPGAYSMGMNLQMLGGFLGKIPRPISTTLATVVYAACAMGGRNSLYEVFKSFLPLIGYWVVIFFVIVVQEDAIFRRRKGYDWSAWNTRAQLPMGLAASVSFFVGWAGAIVGMSQAYYTGPIARLTDGADLGLWLAAGFTMLSFPPLRALELRYIGR</sequence>
<evidence type="ECO:0000256" key="2">
    <source>
        <dbReference type="ARBA" id="ARBA00008974"/>
    </source>
</evidence>
<feature type="transmembrane region" description="Helical" evidence="9">
    <location>
        <begin position="381"/>
        <end position="402"/>
    </location>
</feature>
<gene>
    <name evidence="10" type="ORF">PENARI_c003G04105</name>
</gene>
<dbReference type="InterPro" id="IPR001248">
    <property type="entry name" value="Pur-cyt_permease"/>
</dbReference>
<feature type="transmembrane region" description="Helical" evidence="9">
    <location>
        <begin position="181"/>
        <end position="208"/>
    </location>
</feature>
<protein>
    <recommendedName>
        <fullName evidence="12">Purine-cytosine permease</fullName>
    </recommendedName>
</protein>
<evidence type="ECO:0000256" key="5">
    <source>
        <dbReference type="ARBA" id="ARBA00022692"/>
    </source>
</evidence>
<feature type="transmembrane region" description="Helical" evidence="9">
    <location>
        <begin position="114"/>
        <end position="132"/>
    </location>
</feature>
<dbReference type="PIRSF" id="PIRSF002744">
    <property type="entry name" value="Pur-cyt_permease"/>
    <property type="match status" value="1"/>
</dbReference>
<evidence type="ECO:0000256" key="4">
    <source>
        <dbReference type="ARBA" id="ARBA00022553"/>
    </source>
</evidence>
<name>A0A1F5LSI4_PENAI</name>
<dbReference type="STRING" id="1835702.A0A1F5LSI4"/>
<dbReference type="PANTHER" id="PTHR31806">
    <property type="entry name" value="PURINE-CYTOSINE PERMEASE FCY2-RELATED"/>
    <property type="match status" value="1"/>
</dbReference>
<comment type="similarity">
    <text evidence="2 8">Belongs to the purine-cytosine permease (2.A.39) family.</text>
</comment>
<keyword evidence="7 8" id="KW-0472">Membrane</keyword>
<evidence type="ECO:0008006" key="12">
    <source>
        <dbReference type="Google" id="ProtNLM"/>
    </source>
</evidence>
<keyword evidence="6 9" id="KW-1133">Transmembrane helix</keyword>
<keyword evidence="4" id="KW-0597">Phosphoprotein</keyword>
<comment type="subcellular location">
    <subcellularLocation>
        <location evidence="1">Membrane</location>
        <topology evidence="1">Multi-pass membrane protein</topology>
    </subcellularLocation>
</comment>
<evidence type="ECO:0000313" key="11">
    <source>
        <dbReference type="Proteomes" id="UP000177622"/>
    </source>
</evidence>
<evidence type="ECO:0000256" key="9">
    <source>
        <dbReference type="SAM" id="Phobius"/>
    </source>
</evidence>
<dbReference type="GO" id="GO:0000329">
    <property type="term" value="C:fungal-type vacuole membrane"/>
    <property type="evidence" value="ECO:0007669"/>
    <property type="project" value="TreeGrafter"/>
</dbReference>
<dbReference type="Pfam" id="PF02133">
    <property type="entry name" value="Transp_cyt_pur"/>
    <property type="match status" value="1"/>
</dbReference>
<feature type="transmembrane region" description="Helical" evidence="9">
    <location>
        <begin position="257"/>
        <end position="279"/>
    </location>
</feature>
<evidence type="ECO:0000256" key="7">
    <source>
        <dbReference type="ARBA" id="ARBA00023136"/>
    </source>
</evidence>
<evidence type="ECO:0000256" key="6">
    <source>
        <dbReference type="ARBA" id="ARBA00022989"/>
    </source>
</evidence>
<dbReference type="GO" id="GO:0022857">
    <property type="term" value="F:transmembrane transporter activity"/>
    <property type="evidence" value="ECO:0007669"/>
    <property type="project" value="InterPro"/>
</dbReference>
<keyword evidence="3 8" id="KW-0813">Transport</keyword>
<organism evidence="10 11">
    <name type="scientific">Penicillium arizonense</name>
    <dbReference type="NCBI Taxonomy" id="1835702"/>
    <lineage>
        <taxon>Eukaryota</taxon>
        <taxon>Fungi</taxon>
        <taxon>Dikarya</taxon>
        <taxon>Ascomycota</taxon>
        <taxon>Pezizomycotina</taxon>
        <taxon>Eurotiomycetes</taxon>
        <taxon>Eurotiomycetidae</taxon>
        <taxon>Eurotiales</taxon>
        <taxon>Aspergillaceae</taxon>
        <taxon>Penicillium</taxon>
    </lineage>
</organism>
<evidence type="ECO:0000313" key="10">
    <source>
        <dbReference type="EMBL" id="OGE56168.1"/>
    </source>
</evidence>
<keyword evidence="11" id="KW-1185">Reference proteome</keyword>
<keyword evidence="5 9" id="KW-0812">Transmembrane</keyword>
<dbReference type="Gene3D" id="1.10.4160.10">
    <property type="entry name" value="Hydantoin permease"/>
    <property type="match status" value="1"/>
</dbReference>
<evidence type="ECO:0000256" key="8">
    <source>
        <dbReference type="PIRNR" id="PIRNR002744"/>
    </source>
</evidence>
<dbReference type="OrthoDB" id="5428495at2759"/>
<dbReference type="RefSeq" id="XP_022491596.1">
    <property type="nucleotide sequence ID" value="XM_022628277.1"/>
</dbReference>
<dbReference type="FunFam" id="1.10.4160.10:FF:000002">
    <property type="entry name" value="Purine-cytosine permease fcyB"/>
    <property type="match status" value="1"/>
</dbReference>
<proteinExistence type="inferred from homology"/>
<feature type="transmembrane region" description="Helical" evidence="9">
    <location>
        <begin position="449"/>
        <end position="470"/>
    </location>
</feature>
<dbReference type="GeneID" id="34573011"/>
<dbReference type="AlphaFoldDB" id="A0A1F5LSI4"/>
<reference evidence="10 11" key="1">
    <citation type="journal article" date="2016" name="Sci. Rep.">
        <title>Penicillium arizonense, a new, genome sequenced fungal species, reveals a high chemical diversity in secreted metabolites.</title>
        <authorList>
            <person name="Grijseels S."/>
            <person name="Nielsen J.C."/>
            <person name="Randelovic M."/>
            <person name="Nielsen J."/>
            <person name="Nielsen K.F."/>
            <person name="Workman M."/>
            <person name="Frisvad J.C."/>
        </authorList>
    </citation>
    <scope>NUCLEOTIDE SEQUENCE [LARGE SCALE GENOMIC DNA]</scope>
    <source>
        <strain evidence="10 11">CBS 141311</strain>
    </source>
</reference>
<dbReference type="GO" id="GO:0005886">
    <property type="term" value="C:plasma membrane"/>
    <property type="evidence" value="ECO:0007669"/>
    <property type="project" value="TreeGrafter"/>
</dbReference>
<evidence type="ECO:0000256" key="3">
    <source>
        <dbReference type="ARBA" id="ARBA00022448"/>
    </source>
</evidence>
<dbReference type="GO" id="GO:0015851">
    <property type="term" value="P:nucleobase transport"/>
    <property type="evidence" value="ECO:0007669"/>
    <property type="project" value="UniProtKB-ARBA"/>
</dbReference>
<feature type="transmembrane region" description="Helical" evidence="9">
    <location>
        <begin position="220"/>
        <end position="237"/>
    </location>
</feature>
<feature type="transmembrane region" description="Helical" evidence="9">
    <location>
        <begin position="408"/>
        <end position="428"/>
    </location>
</feature>
<dbReference type="PANTHER" id="PTHR31806:SF16">
    <property type="entry name" value="PURINE-CYTOSINE TRANSPORTER (EUROFUNG)"/>
    <property type="match status" value="1"/>
</dbReference>
<dbReference type="InterPro" id="IPR026030">
    <property type="entry name" value="Pur-cyt_permease_Fcy2/21/22"/>
</dbReference>
<feature type="transmembrane region" description="Helical" evidence="9">
    <location>
        <begin position="84"/>
        <end position="107"/>
    </location>
</feature>